<dbReference type="EMBL" id="JBHTMY010000003">
    <property type="protein sequence ID" value="MFD1315575.1"/>
    <property type="molecule type" value="Genomic_DNA"/>
</dbReference>
<dbReference type="InterPro" id="IPR036453">
    <property type="entry name" value="GluRdtase_dimer_dom_sf"/>
</dbReference>
<evidence type="ECO:0000259" key="12">
    <source>
        <dbReference type="Pfam" id="PF05201"/>
    </source>
</evidence>
<sequence>MDSFLKGNNFYAIGLSYKKADVTIRSKFSLSKEQQTSLLEEAKIAGFNDLMVISTCNRTEIIGFAKHPYELISQLCKYSEGTVDEFAKYSFVYKNMEAAEHFISVATGLDSQILGDYEIVNQLKSAYDIAKGAGTMSAYMERLYNTALQASKEVKNKTQLSSGTTTVSYATVQYIKERSKKYPNPKILLFGLGEIGENTAKGLKNHLEYASLTVVNRTIEKSYVLSKSLGVDVVSVDDLENEIKKSDVIIVATGAQGHTVKSSMFDPDTKQLIIDLSIPNNVDEKVREFSNKRVVDVDKLSAKTKSTFENRKLQIPKVLEIIQKYKDEFYNWVSFRKSSPALNSLKISLENIQKDAIAVNQKKFEQFSPSEIEEVTTTMINKIISKFASHMREHNGQADLSIQVIEQVFK</sequence>
<comment type="miscellaneous">
    <text evidence="8">During catalysis, the active site Cys acts as a nucleophile attacking the alpha-carbonyl group of tRNA-bound glutamate with the formation of a thioester intermediate between enzyme and glutamate, and the concomitant release of tRNA(Glu). The thioester intermediate is finally reduced by direct hydride transfer from NADPH, to form the product GSA.</text>
</comment>
<dbReference type="InterPro" id="IPR036343">
    <property type="entry name" value="GluRdtase_N_sf"/>
</dbReference>
<evidence type="ECO:0000256" key="9">
    <source>
        <dbReference type="RuleBase" id="RU000584"/>
    </source>
</evidence>
<dbReference type="EC" id="1.2.1.70" evidence="3 8"/>
<feature type="binding site" evidence="8">
    <location>
        <begin position="191"/>
        <end position="196"/>
    </location>
    <ligand>
        <name>NADP(+)</name>
        <dbReference type="ChEBI" id="CHEBI:58349"/>
    </ligand>
</feature>
<feature type="binding site" evidence="8">
    <location>
        <begin position="116"/>
        <end position="118"/>
    </location>
    <ligand>
        <name>substrate</name>
    </ligand>
</feature>
<dbReference type="Proteomes" id="UP001597201">
    <property type="component" value="Unassembled WGS sequence"/>
</dbReference>
<organism evidence="13 14">
    <name type="scientific">Namhaeicola litoreus</name>
    <dbReference type="NCBI Taxonomy" id="1052145"/>
    <lineage>
        <taxon>Bacteria</taxon>
        <taxon>Pseudomonadati</taxon>
        <taxon>Bacteroidota</taxon>
        <taxon>Flavobacteriia</taxon>
        <taxon>Flavobacteriales</taxon>
        <taxon>Flavobacteriaceae</taxon>
        <taxon>Namhaeicola</taxon>
    </lineage>
</organism>
<dbReference type="InterPro" id="IPR006151">
    <property type="entry name" value="Shikm_DH/Glu-tRNA_Rdtase"/>
</dbReference>
<dbReference type="Pfam" id="PF00745">
    <property type="entry name" value="GlutR_dimer"/>
    <property type="match status" value="1"/>
</dbReference>
<dbReference type="InterPro" id="IPR000343">
    <property type="entry name" value="4pyrrol_synth_GluRdtase"/>
</dbReference>
<feature type="binding site" evidence="8">
    <location>
        <begin position="55"/>
        <end position="58"/>
    </location>
    <ligand>
        <name>substrate</name>
    </ligand>
</feature>
<evidence type="ECO:0000256" key="6">
    <source>
        <dbReference type="ARBA" id="ARBA00023244"/>
    </source>
</evidence>
<comment type="domain">
    <text evidence="8">Possesses an unusual extended V-shaped dimeric structure with each monomer consisting of three distinct domains arranged along a curved 'spinal' alpha-helix. The N-terminal catalytic domain specifically recognizes the glutamate moiety of the substrate. The second domain is the NADPH-binding domain, and the third C-terminal domain is responsible for dimerization.</text>
</comment>
<reference evidence="14" key="1">
    <citation type="journal article" date="2019" name="Int. J. Syst. Evol. Microbiol.">
        <title>The Global Catalogue of Microorganisms (GCM) 10K type strain sequencing project: providing services to taxonomists for standard genome sequencing and annotation.</title>
        <authorList>
            <consortium name="The Broad Institute Genomics Platform"/>
            <consortium name="The Broad Institute Genome Sequencing Center for Infectious Disease"/>
            <person name="Wu L."/>
            <person name="Ma J."/>
        </authorList>
    </citation>
    <scope>NUCLEOTIDE SEQUENCE [LARGE SCALE GENOMIC DNA]</scope>
    <source>
        <strain evidence="14">CCUG 61485</strain>
    </source>
</reference>
<accession>A0ABW3Y2D4</accession>
<feature type="active site" description="Nucleophile" evidence="8">
    <location>
        <position position="56"/>
    </location>
</feature>
<evidence type="ECO:0000256" key="5">
    <source>
        <dbReference type="ARBA" id="ARBA00023002"/>
    </source>
</evidence>
<proteinExistence type="inferred from homology"/>
<dbReference type="Pfam" id="PF05201">
    <property type="entry name" value="GlutR_N"/>
    <property type="match status" value="1"/>
</dbReference>
<evidence type="ECO:0000313" key="13">
    <source>
        <dbReference type="EMBL" id="MFD1315575.1"/>
    </source>
</evidence>
<evidence type="ECO:0000259" key="10">
    <source>
        <dbReference type="Pfam" id="PF00745"/>
    </source>
</evidence>
<dbReference type="PANTHER" id="PTHR43013">
    <property type="entry name" value="GLUTAMYL-TRNA REDUCTASE"/>
    <property type="match status" value="1"/>
</dbReference>
<dbReference type="RefSeq" id="WP_377177882.1">
    <property type="nucleotide sequence ID" value="NZ_JBHTMY010000003.1"/>
</dbReference>
<evidence type="ECO:0000256" key="1">
    <source>
        <dbReference type="ARBA" id="ARBA00005059"/>
    </source>
</evidence>
<keyword evidence="6 8" id="KW-0627">Porphyrin biosynthesis</keyword>
<dbReference type="SUPFAM" id="SSF51735">
    <property type="entry name" value="NAD(P)-binding Rossmann-fold domains"/>
    <property type="match status" value="1"/>
</dbReference>
<comment type="caution">
    <text evidence="13">The sequence shown here is derived from an EMBL/GenBank/DDBJ whole genome shotgun (WGS) entry which is preliminary data.</text>
</comment>
<feature type="domain" description="Quinate/shikimate 5-dehydrogenase/glutamyl-tRNA reductase" evidence="11">
    <location>
        <begin position="179"/>
        <end position="301"/>
    </location>
</feature>
<keyword evidence="4 8" id="KW-0521">NADP</keyword>
<dbReference type="NCBIfam" id="TIGR01035">
    <property type="entry name" value="hemA"/>
    <property type="match status" value="1"/>
</dbReference>
<keyword evidence="14" id="KW-1185">Reference proteome</keyword>
<evidence type="ECO:0000256" key="7">
    <source>
        <dbReference type="ARBA" id="ARBA00047464"/>
    </source>
</evidence>
<comment type="subunit">
    <text evidence="8">Homodimer.</text>
</comment>
<evidence type="ECO:0000256" key="3">
    <source>
        <dbReference type="ARBA" id="ARBA00012970"/>
    </source>
</evidence>
<dbReference type="HAMAP" id="MF_00087">
    <property type="entry name" value="Glu_tRNA_reductase"/>
    <property type="match status" value="1"/>
</dbReference>
<dbReference type="InterPro" id="IPR015895">
    <property type="entry name" value="4pyrrol_synth_GluRdtase_N"/>
</dbReference>
<comment type="pathway">
    <text evidence="1 8 9">Porphyrin-containing compound metabolism; protoporphyrin-IX biosynthesis; 5-aminolevulinate from L-glutamyl-tRNA(Glu): step 1/2.</text>
</comment>
<evidence type="ECO:0000313" key="14">
    <source>
        <dbReference type="Proteomes" id="UP001597201"/>
    </source>
</evidence>
<dbReference type="InterPro" id="IPR036291">
    <property type="entry name" value="NAD(P)-bd_dom_sf"/>
</dbReference>
<evidence type="ECO:0000256" key="4">
    <source>
        <dbReference type="ARBA" id="ARBA00022857"/>
    </source>
</evidence>
<evidence type="ECO:0000256" key="8">
    <source>
        <dbReference type="HAMAP-Rule" id="MF_00087"/>
    </source>
</evidence>
<feature type="binding site" evidence="8">
    <location>
        <position position="111"/>
    </location>
    <ligand>
        <name>substrate</name>
    </ligand>
</feature>
<dbReference type="PANTHER" id="PTHR43013:SF1">
    <property type="entry name" value="GLUTAMYL-TRNA REDUCTASE"/>
    <property type="match status" value="1"/>
</dbReference>
<protein>
    <recommendedName>
        <fullName evidence="3 8">Glutamyl-tRNA reductase</fullName>
        <shortName evidence="8">GluTR</shortName>
        <ecNumber evidence="3 8">1.2.1.70</ecNumber>
    </recommendedName>
</protein>
<dbReference type="SUPFAM" id="SSF69075">
    <property type="entry name" value="Glutamyl tRNA-reductase dimerization domain"/>
    <property type="match status" value="1"/>
</dbReference>
<evidence type="ECO:0000256" key="2">
    <source>
        <dbReference type="ARBA" id="ARBA00005916"/>
    </source>
</evidence>
<dbReference type="GO" id="GO:0008883">
    <property type="term" value="F:glutamyl-tRNA reductase activity"/>
    <property type="evidence" value="ECO:0007669"/>
    <property type="project" value="UniProtKB-EC"/>
</dbReference>
<dbReference type="Gene3D" id="3.40.50.720">
    <property type="entry name" value="NAD(P)-binding Rossmann-like Domain"/>
    <property type="match status" value="1"/>
</dbReference>
<dbReference type="SUPFAM" id="SSF69742">
    <property type="entry name" value="Glutamyl tRNA-reductase catalytic, N-terminal domain"/>
    <property type="match status" value="1"/>
</dbReference>
<dbReference type="InterPro" id="IPR015896">
    <property type="entry name" value="4pyrrol_synth_GluRdtase_dimer"/>
</dbReference>
<feature type="binding site" evidence="8">
    <location>
        <position position="122"/>
    </location>
    <ligand>
        <name>substrate</name>
    </ligand>
</feature>
<dbReference type="PIRSF" id="PIRSF000445">
    <property type="entry name" value="4pyrrol_synth_GluRdtase"/>
    <property type="match status" value="1"/>
</dbReference>
<comment type="catalytic activity">
    <reaction evidence="7 8 9">
        <text>(S)-4-amino-5-oxopentanoate + tRNA(Glu) + NADP(+) = L-glutamyl-tRNA(Glu) + NADPH + H(+)</text>
        <dbReference type="Rhea" id="RHEA:12344"/>
        <dbReference type="Rhea" id="RHEA-COMP:9663"/>
        <dbReference type="Rhea" id="RHEA-COMP:9680"/>
        <dbReference type="ChEBI" id="CHEBI:15378"/>
        <dbReference type="ChEBI" id="CHEBI:57501"/>
        <dbReference type="ChEBI" id="CHEBI:57783"/>
        <dbReference type="ChEBI" id="CHEBI:58349"/>
        <dbReference type="ChEBI" id="CHEBI:78442"/>
        <dbReference type="ChEBI" id="CHEBI:78520"/>
        <dbReference type="EC" id="1.2.1.70"/>
    </reaction>
</comment>
<feature type="site" description="Important for activity" evidence="8">
    <location>
        <position position="101"/>
    </location>
</feature>
<comment type="function">
    <text evidence="8">Catalyzes the NADPH-dependent reduction of glutamyl-tRNA(Glu) to glutamate 1-semialdehyde (GSA).</text>
</comment>
<name>A0ABW3Y2D4_9FLAO</name>
<feature type="domain" description="Glutamyl-tRNA reductase N-terminal" evidence="12">
    <location>
        <begin position="13"/>
        <end position="158"/>
    </location>
</feature>
<feature type="domain" description="Tetrapyrrole biosynthesis glutamyl-tRNA reductase dimerisation" evidence="10">
    <location>
        <begin position="318"/>
        <end position="410"/>
    </location>
</feature>
<dbReference type="Pfam" id="PF01488">
    <property type="entry name" value="Shikimate_DH"/>
    <property type="match status" value="1"/>
</dbReference>
<dbReference type="Gene3D" id="3.30.460.30">
    <property type="entry name" value="Glutamyl-tRNA reductase, N-terminal domain"/>
    <property type="match status" value="1"/>
</dbReference>
<evidence type="ECO:0000259" key="11">
    <source>
        <dbReference type="Pfam" id="PF01488"/>
    </source>
</evidence>
<comment type="similarity">
    <text evidence="2 8 9">Belongs to the glutamyl-tRNA reductase family.</text>
</comment>
<gene>
    <name evidence="8 13" type="primary">hemA</name>
    <name evidence="13" type="ORF">ACFQ39_08115</name>
</gene>
<keyword evidence="5 8" id="KW-0560">Oxidoreductase</keyword>